<dbReference type="EMBL" id="BAAFGZ010000301">
    <property type="protein sequence ID" value="GAB0137650.1"/>
    <property type="molecule type" value="Genomic_DNA"/>
</dbReference>
<evidence type="ECO:0000313" key="3">
    <source>
        <dbReference type="Proteomes" id="UP001562357"/>
    </source>
</evidence>
<feature type="compositionally biased region" description="Acidic residues" evidence="1">
    <location>
        <begin position="187"/>
        <end position="196"/>
    </location>
</feature>
<gene>
    <name evidence="2" type="primary">g5907</name>
    <name evidence="2" type="ORF">EsDP_00005907</name>
</gene>
<organism evidence="2 3">
    <name type="scientific">Epichloe bromicola</name>
    <dbReference type="NCBI Taxonomy" id="79588"/>
    <lineage>
        <taxon>Eukaryota</taxon>
        <taxon>Fungi</taxon>
        <taxon>Dikarya</taxon>
        <taxon>Ascomycota</taxon>
        <taxon>Pezizomycotina</taxon>
        <taxon>Sordariomycetes</taxon>
        <taxon>Hypocreomycetidae</taxon>
        <taxon>Hypocreales</taxon>
        <taxon>Clavicipitaceae</taxon>
        <taxon>Epichloe</taxon>
    </lineage>
</organism>
<reference evidence="3" key="1">
    <citation type="submission" date="2024-06" db="EMBL/GenBank/DDBJ databases">
        <title>Draft Genome Sequences of Epichloe bromicola Strains Isolated from Elymus ciliaris.</title>
        <authorList>
            <consortium name="Epichloe bromicola genome sequencing consortium"/>
            <person name="Miura A."/>
            <person name="Imano S."/>
            <person name="Ashida A."/>
            <person name="Sato I."/>
            <person name="Chiba S."/>
            <person name="Tanaka A."/>
            <person name="Camagna M."/>
            <person name="Takemoto D."/>
        </authorList>
    </citation>
    <scope>NUCLEOTIDE SEQUENCE [LARGE SCALE GENOMIC DNA]</scope>
    <source>
        <strain evidence="3">DP</strain>
    </source>
</reference>
<accession>A0ABQ0CW68</accession>
<feature type="region of interest" description="Disordered" evidence="1">
    <location>
        <begin position="1"/>
        <end position="199"/>
    </location>
</feature>
<proteinExistence type="predicted"/>
<name>A0ABQ0CW68_9HYPO</name>
<dbReference type="Proteomes" id="UP001562357">
    <property type="component" value="Unassembled WGS sequence"/>
</dbReference>
<feature type="compositionally biased region" description="Basic and acidic residues" evidence="1">
    <location>
        <begin position="91"/>
        <end position="101"/>
    </location>
</feature>
<evidence type="ECO:0000313" key="2">
    <source>
        <dbReference type="EMBL" id="GAB0137650.1"/>
    </source>
</evidence>
<protein>
    <submittedName>
        <fullName evidence="2">Cochaperone Sti1 homeolog p</fullName>
    </submittedName>
</protein>
<feature type="compositionally biased region" description="Basic residues" evidence="1">
    <location>
        <begin position="1"/>
        <end position="15"/>
    </location>
</feature>
<evidence type="ECO:0000256" key="1">
    <source>
        <dbReference type="SAM" id="MobiDB-lite"/>
    </source>
</evidence>
<keyword evidence="3" id="KW-1185">Reference proteome</keyword>
<sequence>MRRSPPNHPVSHHRPQLTPHRAPDGLPHRRHKPPAKPNAQQDDLESRTRPLRAHQVRQEPSPCAAVAQNPPRGIQVRRGPARLRIQLLRMGDTESHVRGAEQDPDLAPTPTPRAAVAHGAIPRQPAPQQPTSHVDGTVHNEPGPRVRPRQVRRLLQQGMGRGARGPHGLEGMPPDELAEGRGKEPPDVVDEEGCEDGGERRREAIAGQGLLEDLHRVRTCR</sequence>
<comment type="caution">
    <text evidence="2">The sequence shown here is derived from an EMBL/GenBank/DDBJ whole genome shotgun (WGS) entry which is preliminary data.</text>
</comment>